<comment type="caution">
    <text evidence="1">The sequence shown here is derived from an EMBL/GenBank/DDBJ whole genome shotgun (WGS) entry which is preliminary data.</text>
</comment>
<dbReference type="AlphaFoldDB" id="A0AAE0M4V0"/>
<organism evidence="1 2">
    <name type="scientific">Cercophora scortea</name>
    <dbReference type="NCBI Taxonomy" id="314031"/>
    <lineage>
        <taxon>Eukaryota</taxon>
        <taxon>Fungi</taxon>
        <taxon>Dikarya</taxon>
        <taxon>Ascomycota</taxon>
        <taxon>Pezizomycotina</taxon>
        <taxon>Sordariomycetes</taxon>
        <taxon>Sordariomycetidae</taxon>
        <taxon>Sordariales</taxon>
        <taxon>Lasiosphaeriaceae</taxon>
        <taxon>Cercophora</taxon>
    </lineage>
</organism>
<sequence length="482" mass="52628">MSLLSMAIQPMLALVVGSSLLIGLLHYIAAKVVGSTLLPSGSGHISYPSLLTDSLFIAPLNLYAPRQAAGSITEIDLDWRDTCANVSFSISAWPLPVTSVDAPSPFSVGISSWHIIASATPELRAMTVDTTCASATQRLQAMSRLCSITRRSLRKLVARRSRLGKHNNAQSGGRVVPWRQSSHVVSQAVDVGGSDACHCFPFHSPGDTPRCFGLVGLVRCRVLEDRCSCLGCRSTKGAFEAMMAVLNRQAAARRDGLCHRLPGAIVAPFLVGSINTRHKTLHATSVLPYHQRSSPGPCADIGVLFGPPLKTERDQLRFAYYCSTTSLVGTQPAQEPMRLWRDGAHDESQIASAASYPHPSKPLPLHALPVWRSCPRLFSIDSSYGPRLARPSQRHSIIWLPGFISTASYPRHSLHSLAIYSSSLSSIPFFHNAHCPYRLGFRRDIYHVERVRFSLVYLSYDLGGSECCHILLFGAVCWGLDT</sequence>
<dbReference type="Proteomes" id="UP001286456">
    <property type="component" value="Unassembled WGS sequence"/>
</dbReference>
<dbReference type="EMBL" id="JAUEPO010000006">
    <property type="protein sequence ID" value="KAK3319486.1"/>
    <property type="molecule type" value="Genomic_DNA"/>
</dbReference>
<protein>
    <submittedName>
        <fullName evidence="1">Uncharacterized protein</fullName>
    </submittedName>
</protein>
<gene>
    <name evidence="1" type="ORF">B0T19DRAFT_268323</name>
</gene>
<keyword evidence="2" id="KW-1185">Reference proteome</keyword>
<proteinExistence type="predicted"/>
<name>A0AAE0M4V0_9PEZI</name>
<evidence type="ECO:0000313" key="2">
    <source>
        <dbReference type="Proteomes" id="UP001286456"/>
    </source>
</evidence>
<evidence type="ECO:0000313" key="1">
    <source>
        <dbReference type="EMBL" id="KAK3319486.1"/>
    </source>
</evidence>
<reference evidence="1" key="1">
    <citation type="journal article" date="2023" name="Mol. Phylogenet. Evol.">
        <title>Genome-scale phylogeny and comparative genomics of the fungal order Sordariales.</title>
        <authorList>
            <person name="Hensen N."/>
            <person name="Bonometti L."/>
            <person name="Westerberg I."/>
            <person name="Brannstrom I.O."/>
            <person name="Guillou S."/>
            <person name="Cros-Aarteil S."/>
            <person name="Calhoun S."/>
            <person name="Haridas S."/>
            <person name="Kuo A."/>
            <person name="Mondo S."/>
            <person name="Pangilinan J."/>
            <person name="Riley R."/>
            <person name="LaButti K."/>
            <person name="Andreopoulos B."/>
            <person name="Lipzen A."/>
            <person name="Chen C."/>
            <person name="Yan M."/>
            <person name="Daum C."/>
            <person name="Ng V."/>
            <person name="Clum A."/>
            <person name="Steindorff A."/>
            <person name="Ohm R.A."/>
            <person name="Martin F."/>
            <person name="Silar P."/>
            <person name="Natvig D.O."/>
            <person name="Lalanne C."/>
            <person name="Gautier V."/>
            <person name="Ament-Velasquez S.L."/>
            <person name="Kruys A."/>
            <person name="Hutchinson M.I."/>
            <person name="Powell A.J."/>
            <person name="Barry K."/>
            <person name="Miller A.N."/>
            <person name="Grigoriev I.V."/>
            <person name="Debuchy R."/>
            <person name="Gladieux P."/>
            <person name="Hiltunen Thoren M."/>
            <person name="Johannesson H."/>
        </authorList>
    </citation>
    <scope>NUCLEOTIDE SEQUENCE</scope>
    <source>
        <strain evidence="1">SMH4131-1</strain>
    </source>
</reference>
<reference evidence="1" key="2">
    <citation type="submission" date="2023-06" db="EMBL/GenBank/DDBJ databases">
        <authorList>
            <consortium name="Lawrence Berkeley National Laboratory"/>
            <person name="Haridas S."/>
            <person name="Hensen N."/>
            <person name="Bonometti L."/>
            <person name="Westerberg I."/>
            <person name="Brannstrom I.O."/>
            <person name="Guillou S."/>
            <person name="Cros-Aarteil S."/>
            <person name="Calhoun S."/>
            <person name="Kuo A."/>
            <person name="Mondo S."/>
            <person name="Pangilinan J."/>
            <person name="Riley R."/>
            <person name="Labutti K."/>
            <person name="Andreopoulos B."/>
            <person name="Lipzen A."/>
            <person name="Chen C."/>
            <person name="Yanf M."/>
            <person name="Daum C."/>
            <person name="Ng V."/>
            <person name="Clum A."/>
            <person name="Steindorff A."/>
            <person name="Ohm R."/>
            <person name="Martin F."/>
            <person name="Silar P."/>
            <person name="Natvig D."/>
            <person name="Lalanne C."/>
            <person name="Gautier V."/>
            <person name="Ament-Velasquez S.L."/>
            <person name="Kruys A."/>
            <person name="Hutchinson M.I."/>
            <person name="Powell A.J."/>
            <person name="Barry K."/>
            <person name="Miller A.N."/>
            <person name="Grigoriev I.V."/>
            <person name="Debuchy R."/>
            <person name="Gladieux P."/>
            <person name="Thoren M.H."/>
            <person name="Johannesson H."/>
        </authorList>
    </citation>
    <scope>NUCLEOTIDE SEQUENCE</scope>
    <source>
        <strain evidence="1">SMH4131-1</strain>
    </source>
</reference>
<accession>A0AAE0M4V0</accession>